<feature type="transmembrane region" description="Helical" evidence="1">
    <location>
        <begin position="127"/>
        <end position="149"/>
    </location>
</feature>
<feature type="transmembrane region" description="Helical" evidence="1">
    <location>
        <begin position="195"/>
        <end position="214"/>
    </location>
</feature>
<organism evidence="2 3">
    <name type="scientific">Candidatus Contendobacter odensis Run_B_J11</name>
    <dbReference type="NCBI Taxonomy" id="1400861"/>
    <lineage>
        <taxon>Bacteria</taxon>
        <taxon>Pseudomonadati</taxon>
        <taxon>Pseudomonadota</taxon>
        <taxon>Gammaproteobacteria</taxon>
        <taxon>Candidatus Competibacteraceae</taxon>
        <taxon>Candidatus Contendibacter</taxon>
    </lineage>
</organism>
<keyword evidence="1" id="KW-0812">Transmembrane</keyword>
<proteinExistence type="predicted"/>
<accession>A0A7U7GFY4</accession>
<evidence type="ECO:0000313" key="2">
    <source>
        <dbReference type="EMBL" id="CDH47371.1"/>
    </source>
</evidence>
<reference evidence="2 3" key="1">
    <citation type="journal article" date="2014" name="ISME J.">
        <title>Candidatus Competibacter-lineage genomes retrieved from metagenomes reveal functional metabolic diversity.</title>
        <authorList>
            <person name="McIlroy S.J."/>
            <person name="Albertsen M."/>
            <person name="Andresen E.K."/>
            <person name="Saunders A.M."/>
            <person name="Kristiansen R."/>
            <person name="Stokholm-Bjerregaard M."/>
            <person name="Nielsen K.L."/>
            <person name="Nielsen P.H."/>
        </authorList>
    </citation>
    <scope>NUCLEOTIDE SEQUENCE [LARGE SCALE GENOMIC DNA]</scope>
    <source>
        <strain evidence="2 3">Run_B_J11</strain>
    </source>
</reference>
<dbReference type="InterPro" id="IPR045691">
    <property type="entry name" value="DUF6056"/>
</dbReference>
<keyword evidence="3" id="KW-1185">Reference proteome</keyword>
<feature type="transmembrane region" description="Helical" evidence="1">
    <location>
        <begin position="34"/>
        <end position="54"/>
    </location>
</feature>
<evidence type="ECO:0000256" key="1">
    <source>
        <dbReference type="SAM" id="Phobius"/>
    </source>
</evidence>
<keyword evidence="1" id="KW-0472">Membrane</keyword>
<dbReference type="EMBL" id="CBTK010000298">
    <property type="protein sequence ID" value="CDH47371.1"/>
    <property type="molecule type" value="Genomic_DNA"/>
</dbReference>
<dbReference type="AlphaFoldDB" id="A0A7U7GFY4"/>
<feature type="transmembrane region" description="Helical" evidence="1">
    <location>
        <begin position="12"/>
        <end position="28"/>
    </location>
</feature>
<keyword evidence="1" id="KW-1133">Transmembrane helix</keyword>
<sequence>MIIIIGANEVSLALTVTLLGGGVIYSLWMRRDSGVFWIGLLMIAIGAVLVSVLAPGNYQRYADIAHDETTLRPSAWLAAGLYLPWVTLRFLYWLSNPGVWASAVILLATTFHFARTQLYINGKFKRWFLALPALWISMIFILSALGFLINHHPLPERAESVVYLLFLLGWYPSFIILAHFLIGDKTQLDNNHNRLILPAMVLLLISLLGAPNIFEAYKDVYRGYRYAGEMRERINTIQAAKNRGETKIVVASVSRPPRTLFATDLETDPRNFRNTCMSEYFGIESIRLGSSTPP</sequence>
<name>A0A7U7GFY4_9GAMM</name>
<protein>
    <submittedName>
        <fullName evidence="2">Uncharacterized protein</fullName>
    </submittedName>
</protein>
<feature type="transmembrane region" description="Helical" evidence="1">
    <location>
        <begin position="161"/>
        <end position="183"/>
    </location>
</feature>
<feature type="transmembrane region" description="Helical" evidence="1">
    <location>
        <begin position="98"/>
        <end position="115"/>
    </location>
</feature>
<comment type="caution">
    <text evidence="2">The sequence shown here is derived from an EMBL/GenBank/DDBJ whole genome shotgun (WGS) entry which is preliminary data.</text>
</comment>
<gene>
    <name evidence="2" type="ORF">BN874_80061</name>
</gene>
<dbReference type="Pfam" id="PF19528">
    <property type="entry name" value="DUF6056"/>
    <property type="match status" value="1"/>
</dbReference>
<evidence type="ECO:0000313" key="3">
    <source>
        <dbReference type="Proteomes" id="UP000019184"/>
    </source>
</evidence>
<dbReference type="Proteomes" id="UP000019184">
    <property type="component" value="Unassembled WGS sequence"/>
</dbReference>